<evidence type="ECO:0000259" key="2">
    <source>
        <dbReference type="Pfam" id="PF13635"/>
    </source>
</evidence>
<evidence type="ECO:0000259" key="1">
    <source>
        <dbReference type="Pfam" id="PF13173"/>
    </source>
</evidence>
<dbReference type="Pfam" id="PF13173">
    <property type="entry name" value="AAA_14"/>
    <property type="match status" value="1"/>
</dbReference>
<organism evidence="3 4">
    <name type="scientific">Amoebophilus asiaticus (strain 5a2)</name>
    <dbReference type="NCBI Taxonomy" id="452471"/>
    <lineage>
        <taxon>Bacteria</taxon>
        <taxon>Pseudomonadati</taxon>
        <taxon>Bacteroidota</taxon>
        <taxon>Cytophagia</taxon>
        <taxon>Cytophagales</taxon>
        <taxon>Amoebophilaceae</taxon>
        <taxon>Candidatus Amoebophilus</taxon>
    </lineage>
</organism>
<dbReference type="InterPro" id="IPR025420">
    <property type="entry name" value="DUF4143"/>
</dbReference>
<dbReference type="Pfam" id="PF13635">
    <property type="entry name" value="DUF4143"/>
    <property type="match status" value="1"/>
</dbReference>
<dbReference type="HOGENOM" id="CLU_041527_3_1_10"/>
<dbReference type="Gene3D" id="3.40.50.300">
    <property type="entry name" value="P-loop containing nucleotide triphosphate hydrolases"/>
    <property type="match status" value="1"/>
</dbReference>
<name>B3ESC1_AMOA5</name>
<dbReference type="InterPro" id="IPR041682">
    <property type="entry name" value="AAA_14"/>
</dbReference>
<dbReference type="Proteomes" id="UP000001227">
    <property type="component" value="Chromosome"/>
</dbReference>
<keyword evidence="4" id="KW-1185">Reference proteome</keyword>
<proteinExistence type="predicted"/>
<gene>
    <name evidence="3" type="ordered locus">Aasi_0740</name>
</gene>
<protein>
    <recommendedName>
        <fullName evidence="5">AAA+ ATPase domain-containing protein</fullName>
    </recommendedName>
</protein>
<accession>B3ESC1</accession>
<dbReference type="RefSeq" id="WP_012472892.1">
    <property type="nucleotide sequence ID" value="NC_010830.1"/>
</dbReference>
<dbReference type="SUPFAM" id="SSF52540">
    <property type="entry name" value="P-loop containing nucleoside triphosphate hydrolases"/>
    <property type="match status" value="1"/>
</dbReference>
<evidence type="ECO:0000313" key="3">
    <source>
        <dbReference type="EMBL" id="ACE06123.1"/>
    </source>
</evidence>
<sequence length="384" mass="44595">MKRNRFLAKIKELFRVHPICAILGPRQCGKTTLARQFTQENNFHQVHWYDLEDPRDLARLDQPMLSLESLEGLIIIDEIQRRPDLFPLLRVLVDRQPAHQQYLILGSASKILLQQSSESLAGRIGYMELTPFSVSETHDIDTLWVRGGFPRSFLGDSDADSFTWRTNYIRTFLEMDLPSLGFNIPAQQLYRFWMMLTQYHGQLFNASDLGRSLSVSDHTVRKYLDILEGTFMIRTLQPWFANIQKRHVKTPKIYFRDSGILNALLDLPNRTAMERYARFGALWEGFALEEIVRFHTLHPNQAFFWRTHAGAELDLLFKQEDRLIGFEFKYADAPKLTPSMRLAIEDLGLDKLNVIYPGDVDYPLGYSIHVYGLKSYLSQTRDAG</sequence>
<dbReference type="PANTHER" id="PTHR43566:SF2">
    <property type="entry name" value="DUF4143 DOMAIN-CONTAINING PROTEIN"/>
    <property type="match status" value="1"/>
</dbReference>
<dbReference type="InterPro" id="IPR027417">
    <property type="entry name" value="P-loop_NTPase"/>
</dbReference>
<evidence type="ECO:0000313" key="4">
    <source>
        <dbReference type="Proteomes" id="UP000001227"/>
    </source>
</evidence>
<reference evidence="3 4" key="1">
    <citation type="journal article" date="2010" name="J. Bacteriol.">
        <title>The genome of the amoeba symbiont 'Candidatus Amoebophilus asiaticus' reveals common mechanisms for host cell interaction among amoeba-associated bacteria.</title>
        <authorList>
            <person name="Schmitz-Esser S."/>
            <person name="Tischler P."/>
            <person name="Arnold R."/>
            <person name="Montanaro J."/>
            <person name="Wagner M."/>
            <person name="Rattei T."/>
            <person name="Horn M."/>
        </authorList>
    </citation>
    <scope>NUCLEOTIDE SEQUENCE [LARGE SCALE GENOMIC DNA]</scope>
    <source>
        <strain evidence="3 4">5a2</strain>
    </source>
</reference>
<feature type="domain" description="DUF4143" evidence="2">
    <location>
        <begin position="174"/>
        <end position="331"/>
    </location>
</feature>
<dbReference type="CDD" id="cd00009">
    <property type="entry name" value="AAA"/>
    <property type="match status" value="1"/>
</dbReference>
<dbReference type="eggNOG" id="COG1373">
    <property type="taxonomic scope" value="Bacteria"/>
</dbReference>
<dbReference type="AlphaFoldDB" id="B3ESC1"/>
<dbReference type="PANTHER" id="PTHR43566">
    <property type="entry name" value="CONSERVED PROTEIN"/>
    <property type="match status" value="1"/>
</dbReference>
<evidence type="ECO:0008006" key="5">
    <source>
        <dbReference type="Google" id="ProtNLM"/>
    </source>
</evidence>
<dbReference type="KEGG" id="aas:Aasi_0740"/>
<feature type="domain" description="AAA" evidence="1">
    <location>
        <begin position="17"/>
        <end position="137"/>
    </location>
</feature>
<dbReference type="EMBL" id="CP001102">
    <property type="protein sequence ID" value="ACE06123.1"/>
    <property type="molecule type" value="Genomic_DNA"/>
</dbReference>